<gene>
    <name evidence="4" type="ORF">SAMN05216565_102163</name>
</gene>
<dbReference type="NCBIfam" id="TIGR02854">
    <property type="entry name" value="spore_II_GA"/>
    <property type="match status" value="1"/>
</dbReference>
<reference evidence="5" key="1">
    <citation type="submission" date="2016-10" db="EMBL/GenBank/DDBJ databases">
        <authorList>
            <person name="Varghese N."/>
            <person name="Submissions S."/>
        </authorList>
    </citation>
    <scope>NUCLEOTIDE SEQUENCE [LARGE SCALE GENOMIC DNA]</scope>
    <source>
        <strain evidence="5">IBRC-M10078</strain>
    </source>
</reference>
<feature type="transmembrane region" description="Helical" evidence="3">
    <location>
        <begin position="88"/>
        <end position="109"/>
    </location>
</feature>
<name>A0A1H0REL0_9BACI</name>
<comment type="similarity">
    <text evidence="1">Belongs to the peptidase U4 family.</text>
</comment>
<dbReference type="STRING" id="930152.SAMN05216565_102163"/>
<keyword evidence="1" id="KW-0064">Aspartyl protease</keyword>
<keyword evidence="1" id="KW-0749">Sporulation</keyword>
<keyword evidence="1" id="KW-0378">Hydrolase</keyword>
<comment type="subcellular location">
    <subcellularLocation>
        <location evidence="1">Cell membrane</location>
    </subcellularLocation>
</comment>
<dbReference type="GO" id="GO:0006508">
    <property type="term" value="P:proteolysis"/>
    <property type="evidence" value="ECO:0007669"/>
    <property type="project" value="UniProtKB-KW"/>
</dbReference>
<keyword evidence="1" id="KW-1003">Cell membrane</keyword>
<proteinExistence type="inferred from homology"/>
<dbReference type="GO" id="GO:0030435">
    <property type="term" value="P:sporulation resulting in formation of a cellular spore"/>
    <property type="evidence" value="ECO:0007669"/>
    <property type="project" value="UniProtKB-KW"/>
</dbReference>
<evidence type="ECO:0000256" key="2">
    <source>
        <dbReference type="PIRSR" id="PIRSR018571-1"/>
    </source>
</evidence>
<dbReference type="AlphaFoldDB" id="A0A1H0REL0"/>
<evidence type="ECO:0000256" key="1">
    <source>
        <dbReference type="PIRNR" id="PIRNR018571"/>
    </source>
</evidence>
<feature type="transmembrane region" description="Helical" evidence="3">
    <location>
        <begin position="57"/>
        <end position="76"/>
    </location>
</feature>
<comment type="subunit">
    <text evidence="1">Self-associates. Interacts with SigE. Interacts with SpoIIR.</text>
</comment>
<keyword evidence="3" id="KW-1133">Transmembrane helix</keyword>
<dbReference type="Pfam" id="PF03419">
    <property type="entry name" value="Peptidase_U4"/>
    <property type="match status" value="1"/>
</dbReference>
<dbReference type="GO" id="GO:0004190">
    <property type="term" value="F:aspartic-type endopeptidase activity"/>
    <property type="evidence" value="ECO:0007669"/>
    <property type="project" value="UniProtKB-KW"/>
</dbReference>
<sequence>MYIYLDIIWLLNFLFDFMLLLLTAIILKRKIVKFRILLASLLGSTIVFLMFTPIESLASHPVIKFLFSCIIILTAFGYKRFRYFFQGLLTFYFTTFMIGGGMIGVHYFFEYEVSITNNVMATSTTGFGHPISWLFVLLGFPIAWLFSKQQMDHIEMKKIHYDQIVKVEVRIEEVTFTLKGLIDSGNQLYDPISKSPVMIVDTTKIANLLPESIVEQSKNLDSFGIDNSDEPHHWESRIRLIPYRGVGQDHQFLLALKPDEITVYHDNEIVSVKRALVALNHTTLSSEDEYNCIVHPKMLVTSSIQPAS</sequence>
<dbReference type="EMBL" id="FNJU01000002">
    <property type="protein sequence ID" value="SDP27619.1"/>
    <property type="molecule type" value="Genomic_DNA"/>
</dbReference>
<keyword evidence="3" id="KW-0812">Transmembrane</keyword>
<accession>A0A1H0REL0</accession>
<dbReference type="InterPro" id="IPR005081">
    <property type="entry name" value="SpoIIGA"/>
</dbReference>
<feature type="transmembrane region" description="Helical" evidence="3">
    <location>
        <begin position="6"/>
        <end position="27"/>
    </location>
</feature>
<dbReference type="PIRSF" id="PIRSF018571">
    <property type="entry name" value="SpoIIGA"/>
    <property type="match status" value="1"/>
</dbReference>
<evidence type="ECO:0000256" key="3">
    <source>
        <dbReference type="SAM" id="Phobius"/>
    </source>
</evidence>
<evidence type="ECO:0000313" key="5">
    <source>
        <dbReference type="Proteomes" id="UP000199159"/>
    </source>
</evidence>
<protein>
    <recommendedName>
        <fullName evidence="1">Sporulation sigma-E factor-processing peptidase</fullName>
        <ecNumber evidence="1">3.4.23.-</ecNumber>
    </recommendedName>
    <alternativeName>
        <fullName evidence="1">Membrane-associated aspartic protease</fullName>
    </alternativeName>
    <alternativeName>
        <fullName evidence="1">Stage II sporulation protein GA</fullName>
    </alternativeName>
</protein>
<dbReference type="GO" id="GO:0030436">
    <property type="term" value="P:asexual sporulation"/>
    <property type="evidence" value="ECO:0007669"/>
    <property type="project" value="InterPro"/>
</dbReference>
<feature type="active site" evidence="2">
    <location>
        <position position="183"/>
    </location>
</feature>
<dbReference type="EC" id="3.4.23.-" evidence="1"/>
<keyword evidence="1" id="KW-0645">Protease</keyword>
<keyword evidence="1 3" id="KW-0472">Membrane</keyword>
<keyword evidence="5" id="KW-1185">Reference proteome</keyword>
<feature type="transmembrane region" description="Helical" evidence="3">
    <location>
        <begin position="34"/>
        <end position="51"/>
    </location>
</feature>
<organism evidence="4 5">
    <name type="scientific">Litchfieldia salsa</name>
    <dbReference type="NCBI Taxonomy" id="930152"/>
    <lineage>
        <taxon>Bacteria</taxon>
        <taxon>Bacillati</taxon>
        <taxon>Bacillota</taxon>
        <taxon>Bacilli</taxon>
        <taxon>Bacillales</taxon>
        <taxon>Bacillaceae</taxon>
        <taxon>Litchfieldia</taxon>
    </lineage>
</organism>
<dbReference type="OrthoDB" id="2690199at2"/>
<evidence type="ECO:0000313" key="4">
    <source>
        <dbReference type="EMBL" id="SDP27619.1"/>
    </source>
</evidence>
<dbReference type="Proteomes" id="UP000199159">
    <property type="component" value="Unassembled WGS sequence"/>
</dbReference>
<comment type="function">
    <text evidence="1">Probable aspartic protease that is responsible for the proteolytic cleavage of the RNA polymerase sigma E factor (SigE/spoIIGB) to yield the active peptide in the mother cell during sporulation. Responds to a signal from the forespore that is triggered by the extracellular signal protein SpoIIR.</text>
</comment>
<dbReference type="GO" id="GO:0005886">
    <property type="term" value="C:plasma membrane"/>
    <property type="evidence" value="ECO:0007669"/>
    <property type="project" value="UniProtKB-SubCell"/>
</dbReference>
<dbReference type="RefSeq" id="WP_090850436.1">
    <property type="nucleotide sequence ID" value="NZ_FNJU01000002.1"/>
</dbReference>
<feature type="transmembrane region" description="Helical" evidence="3">
    <location>
        <begin position="129"/>
        <end position="147"/>
    </location>
</feature>